<proteinExistence type="predicted"/>
<dbReference type="InterPro" id="IPR011701">
    <property type="entry name" value="MFS"/>
</dbReference>
<keyword evidence="2" id="KW-0812">Transmembrane</keyword>
<feature type="region of interest" description="Disordered" evidence="1">
    <location>
        <begin position="604"/>
        <end position="624"/>
    </location>
</feature>
<dbReference type="EMBL" id="BMAT01002358">
    <property type="protein sequence ID" value="GFS05355.1"/>
    <property type="molecule type" value="Genomic_DNA"/>
</dbReference>
<name>A0AAV4I5N1_9GAST</name>
<feature type="transmembrane region" description="Helical" evidence="2">
    <location>
        <begin position="420"/>
        <end position="440"/>
    </location>
</feature>
<protein>
    <submittedName>
        <fullName evidence="3">Monocarboxylate transporter</fullName>
    </submittedName>
</protein>
<dbReference type="PANTHER" id="PTHR11360:SF311">
    <property type="entry name" value="MAJOR FACILITATOR SUPERFAMILY (MFS) PROFILE DOMAIN-CONTAINING PROTEIN"/>
    <property type="match status" value="1"/>
</dbReference>
<feature type="transmembrane region" description="Helical" evidence="2">
    <location>
        <begin position="452"/>
        <end position="472"/>
    </location>
</feature>
<accession>A0AAV4I5N1</accession>
<sequence>MTACDGEENSKLTKDPPLEENVNKNTEDEKEGNIDTEIQTTKKDDHEGVPIDHGYAWVITFSVFIIQTVNFGFNRTVSVLLKDITEEFDSSLTVVSLSFTLLTLTGGVSSLIVSNVLMTHFSVRQLCIGGSLLGAFSVILLAVSPSVGFFLAVFVLKGIAFGILLVCPNSLVGYYFKAKRGRATALCNSGFCVSYIVFPPLAEVLDSEFGLRGCLLIMAAIEFNLVACSMLLLPPAVFKKRYHARIQNENLNNGIALTESGENYFGKETEKYDAVVKPNPKSALQQEESLEEKAKLISQSGIVLEKGDTVHVVALSCSPKSITSLSPPASPTLPSLLEINGMKHLSGNLTAHESKLSLYASQQSLAISSVPYFPPDVIDPDDDIDGGAVKDSEEKKQNCKYYISKVFDTSVFKIYCYRMYIVFSPLASFGAYLLVYMPFIAQMAGLSQSEGAFLMMISGLMDLLARIVLSLLADRPWFSKSKATAFSMVVLCAVCHGSVIINSYYMFLGFAILVGVFGGIRQTLVSVMLLEYIGVEKFAKGFGFLATVCTLLLSMNHPIIGALLDATNSFVIPLHYVGAVLFLSIIVILTEPCCLHLDEKRRKREEEEEAQIKQTDRDKLEECV</sequence>
<dbReference type="AlphaFoldDB" id="A0AAV4I5N1"/>
<keyword evidence="4" id="KW-1185">Reference proteome</keyword>
<dbReference type="GO" id="GO:0022857">
    <property type="term" value="F:transmembrane transporter activity"/>
    <property type="evidence" value="ECO:0007669"/>
    <property type="project" value="InterPro"/>
</dbReference>
<dbReference type="PANTHER" id="PTHR11360">
    <property type="entry name" value="MONOCARBOXYLATE TRANSPORTER"/>
    <property type="match status" value="1"/>
</dbReference>
<gene>
    <name evidence="3" type="ORF">ElyMa_001197500</name>
</gene>
<feature type="transmembrane region" description="Helical" evidence="2">
    <location>
        <begin position="542"/>
        <end position="564"/>
    </location>
</feature>
<feature type="transmembrane region" description="Helical" evidence="2">
    <location>
        <begin position="576"/>
        <end position="597"/>
    </location>
</feature>
<evidence type="ECO:0000256" key="2">
    <source>
        <dbReference type="SAM" id="Phobius"/>
    </source>
</evidence>
<feature type="transmembrane region" description="Helical" evidence="2">
    <location>
        <begin position="214"/>
        <end position="238"/>
    </location>
</feature>
<feature type="compositionally biased region" description="Basic and acidic residues" evidence="1">
    <location>
        <begin position="8"/>
        <end position="33"/>
    </location>
</feature>
<dbReference type="SUPFAM" id="SSF103473">
    <property type="entry name" value="MFS general substrate transporter"/>
    <property type="match status" value="1"/>
</dbReference>
<dbReference type="Proteomes" id="UP000762676">
    <property type="component" value="Unassembled WGS sequence"/>
</dbReference>
<dbReference type="Pfam" id="PF07690">
    <property type="entry name" value="MFS_1"/>
    <property type="match status" value="2"/>
</dbReference>
<feature type="transmembrane region" description="Helical" evidence="2">
    <location>
        <begin position="126"/>
        <end position="143"/>
    </location>
</feature>
<keyword evidence="2" id="KW-1133">Transmembrane helix</keyword>
<keyword evidence="2" id="KW-0472">Membrane</keyword>
<feature type="transmembrane region" description="Helical" evidence="2">
    <location>
        <begin position="507"/>
        <end position="530"/>
    </location>
</feature>
<feature type="transmembrane region" description="Helical" evidence="2">
    <location>
        <begin position="183"/>
        <end position="202"/>
    </location>
</feature>
<dbReference type="Gene3D" id="1.20.1250.20">
    <property type="entry name" value="MFS general substrate transporter like domains"/>
    <property type="match status" value="2"/>
</dbReference>
<feature type="region of interest" description="Disordered" evidence="1">
    <location>
        <begin position="1"/>
        <end position="45"/>
    </location>
</feature>
<dbReference type="InterPro" id="IPR050327">
    <property type="entry name" value="Proton-linked_MCT"/>
</dbReference>
<organism evidence="3 4">
    <name type="scientific">Elysia marginata</name>
    <dbReference type="NCBI Taxonomy" id="1093978"/>
    <lineage>
        <taxon>Eukaryota</taxon>
        <taxon>Metazoa</taxon>
        <taxon>Spiralia</taxon>
        <taxon>Lophotrochozoa</taxon>
        <taxon>Mollusca</taxon>
        <taxon>Gastropoda</taxon>
        <taxon>Heterobranchia</taxon>
        <taxon>Euthyneura</taxon>
        <taxon>Panpulmonata</taxon>
        <taxon>Sacoglossa</taxon>
        <taxon>Placobranchoidea</taxon>
        <taxon>Plakobranchidae</taxon>
        <taxon>Elysia</taxon>
    </lineage>
</organism>
<evidence type="ECO:0000256" key="1">
    <source>
        <dbReference type="SAM" id="MobiDB-lite"/>
    </source>
</evidence>
<feature type="compositionally biased region" description="Basic and acidic residues" evidence="1">
    <location>
        <begin position="610"/>
        <end position="624"/>
    </location>
</feature>
<comment type="caution">
    <text evidence="3">The sequence shown here is derived from an EMBL/GenBank/DDBJ whole genome shotgun (WGS) entry which is preliminary data.</text>
</comment>
<reference evidence="3 4" key="1">
    <citation type="journal article" date="2021" name="Elife">
        <title>Chloroplast acquisition without the gene transfer in kleptoplastic sea slugs, Plakobranchus ocellatus.</title>
        <authorList>
            <person name="Maeda T."/>
            <person name="Takahashi S."/>
            <person name="Yoshida T."/>
            <person name="Shimamura S."/>
            <person name="Takaki Y."/>
            <person name="Nagai Y."/>
            <person name="Toyoda A."/>
            <person name="Suzuki Y."/>
            <person name="Arimoto A."/>
            <person name="Ishii H."/>
            <person name="Satoh N."/>
            <person name="Nishiyama T."/>
            <person name="Hasebe M."/>
            <person name="Maruyama T."/>
            <person name="Minagawa J."/>
            <person name="Obokata J."/>
            <person name="Shigenobu S."/>
        </authorList>
    </citation>
    <scope>NUCLEOTIDE SEQUENCE [LARGE SCALE GENOMIC DNA]</scope>
</reference>
<evidence type="ECO:0000313" key="3">
    <source>
        <dbReference type="EMBL" id="GFS05355.1"/>
    </source>
</evidence>
<feature type="transmembrane region" description="Helical" evidence="2">
    <location>
        <begin position="55"/>
        <end position="73"/>
    </location>
</feature>
<feature type="transmembrane region" description="Helical" evidence="2">
    <location>
        <begin position="149"/>
        <end position="176"/>
    </location>
</feature>
<evidence type="ECO:0000313" key="4">
    <source>
        <dbReference type="Proteomes" id="UP000762676"/>
    </source>
</evidence>
<dbReference type="InterPro" id="IPR036259">
    <property type="entry name" value="MFS_trans_sf"/>
</dbReference>
<feature type="transmembrane region" description="Helical" evidence="2">
    <location>
        <begin position="484"/>
        <end position="501"/>
    </location>
</feature>
<feature type="transmembrane region" description="Helical" evidence="2">
    <location>
        <begin position="93"/>
        <end position="114"/>
    </location>
</feature>